<dbReference type="OrthoDB" id="9805070at2"/>
<gene>
    <name evidence="4" type="ORF">SAMN05421831_102308</name>
</gene>
<dbReference type="Proteomes" id="UP000242999">
    <property type="component" value="Unassembled WGS sequence"/>
</dbReference>
<dbReference type="SUPFAM" id="SSF51261">
    <property type="entry name" value="Duplicated hybrid motif"/>
    <property type="match status" value="1"/>
</dbReference>
<keyword evidence="1" id="KW-0732">Signal</keyword>
<dbReference type="Gene3D" id="2.60.40.1590">
    <property type="entry name" value="Peptidoglycan hydrolase domains"/>
    <property type="match status" value="1"/>
</dbReference>
<dbReference type="InterPro" id="IPR011055">
    <property type="entry name" value="Dup_hybrid_motif"/>
</dbReference>
<sequence>MLIRHSAFLGLLLTLLILLTGPAAYAQVPQLASELRPKEARVPGGVALIAIPQKSASPPYVHYQNKRVYVSPYQGQWWAWVGIPLDAKTGTHTLYWRTKEGDKGLEFNVQAKEYEKQYLQVKNKHVNPNTDQLARIRRETPEIRGAMDTWYPFQTPLPETWIQPTQGRISSSFGLQRFFNNQARRPHSGMDIAAPTGTPIVAALTGKVRAVGDYYFNGKTVILDHGQGFTTLYCHLSEIAPQVQVGVELQAGERLGKVGATGRVTGPHLHWTVTLNGARVDPALFLP</sequence>
<dbReference type="Pfam" id="PF01551">
    <property type="entry name" value="Peptidase_M23"/>
    <property type="match status" value="1"/>
</dbReference>
<dbReference type="GO" id="GO:0004222">
    <property type="term" value="F:metalloendopeptidase activity"/>
    <property type="evidence" value="ECO:0007669"/>
    <property type="project" value="TreeGrafter"/>
</dbReference>
<evidence type="ECO:0000259" key="3">
    <source>
        <dbReference type="Pfam" id="PF18421"/>
    </source>
</evidence>
<organism evidence="4 5">
    <name type="scientific">Allopseudospirillum japonicum</name>
    <dbReference type="NCBI Taxonomy" id="64971"/>
    <lineage>
        <taxon>Bacteria</taxon>
        <taxon>Pseudomonadati</taxon>
        <taxon>Pseudomonadota</taxon>
        <taxon>Gammaproteobacteria</taxon>
        <taxon>Oceanospirillales</taxon>
        <taxon>Oceanospirillaceae</taxon>
        <taxon>Allopseudospirillum</taxon>
    </lineage>
</organism>
<evidence type="ECO:0000313" key="4">
    <source>
        <dbReference type="EMBL" id="SEI48537.1"/>
    </source>
</evidence>
<dbReference type="PANTHER" id="PTHR21666">
    <property type="entry name" value="PEPTIDASE-RELATED"/>
    <property type="match status" value="1"/>
</dbReference>
<dbReference type="InterPro" id="IPR050570">
    <property type="entry name" value="Cell_wall_metabolism_enzyme"/>
</dbReference>
<dbReference type="RefSeq" id="WP_093308642.1">
    <property type="nucleotide sequence ID" value="NZ_FNYH01000002.1"/>
</dbReference>
<dbReference type="STRING" id="64971.SAMN05421831_102308"/>
<keyword evidence="5" id="KW-1185">Reference proteome</keyword>
<name>A0A1H6R7N0_9GAMM</name>
<dbReference type="Pfam" id="PF18421">
    <property type="entry name" value="Peptidase_M23_N"/>
    <property type="match status" value="1"/>
</dbReference>
<feature type="chain" id="PRO_5017361100" evidence="1">
    <location>
        <begin position="27"/>
        <end position="287"/>
    </location>
</feature>
<dbReference type="Gene3D" id="2.70.70.10">
    <property type="entry name" value="Glucose Permease (Domain IIA)"/>
    <property type="match status" value="1"/>
</dbReference>
<feature type="domain" description="M23ase beta-sheet core" evidence="2">
    <location>
        <begin position="186"/>
        <end position="282"/>
    </location>
</feature>
<evidence type="ECO:0000259" key="2">
    <source>
        <dbReference type="Pfam" id="PF01551"/>
    </source>
</evidence>
<reference evidence="5" key="1">
    <citation type="submission" date="2016-10" db="EMBL/GenBank/DDBJ databases">
        <authorList>
            <person name="Varghese N."/>
            <person name="Submissions S."/>
        </authorList>
    </citation>
    <scope>NUCLEOTIDE SEQUENCE [LARGE SCALE GENOMIC DNA]</scope>
    <source>
        <strain evidence="5">DSM 7165</strain>
    </source>
</reference>
<accession>A0A1H6R7N0</accession>
<proteinExistence type="predicted"/>
<feature type="domain" description="Peptidase family M23 N-terminal" evidence="3">
    <location>
        <begin position="42"/>
        <end position="112"/>
    </location>
</feature>
<dbReference type="CDD" id="cd12797">
    <property type="entry name" value="M23_peptidase"/>
    <property type="match status" value="1"/>
</dbReference>
<feature type="signal peptide" evidence="1">
    <location>
        <begin position="1"/>
        <end position="26"/>
    </location>
</feature>
<dbReference type="InterPro" id="IPR016047">
    <property type="entry name" value="M23ase_b-sheet_dom"/>
</dbReference>
<evidence type="ECO:0000256" key="1">
    <source>
        <dbReference type="SAM" id="SignalP"/>
    </source>
</evidence>
<protein>
    <submittedName>
        <fullName evidence="4">Murein DD-endopeptidase MepM and murein hydrolase activator NlpD, contain LysM domain</fullName>
    </submittedName>
</protein>
<dbReference type="AlphaFoldDB" id="A0A1H6R7N0"/>
<keyword evidence="4" id="KW-0378">Hydrolase</keyword>
<evidence type="ECO:0000313" key="5">
    <source>
        <dbReference type="Proteomes" id="UP000242999"/>
    </source>
</evidence>
<dbReference type="InterPro" id="IPR040487">
    <property type="entry name" value="Peptidase_M23_N"/>
</dbReference>
<dbReference type="PANTHER" id="PTHR21666:SF285">
    <property type="entry name" value="M23 FAMILY METALLOPEPTIDASE"/>
    <property type="match status" value="1"/>
</dbReference>
<dbReference type="EMBL" id="FNYH01000002">
    <property type="protein sequence ID" value="SEI48537.1"/>
    <property type="molecule type" value="Genomic_DNA"/>
</dbReference>